<reference evidence="1 2" key="1">
    <citation type="submission" date="2019-03" db="EMBL/GenBank/DDBJ databases">
        <title>Single cell metagenomics reveals metabolic interactions within the superorganism composed of flagellate Streblomastix strix and complex community of Bacteroidetes bacteria on its surface.</title>
        <authorList>
            <person name="Treitli S.C."/>
            <person name="Kolisko M."/>
            <person name="Husnik F."/>
            <person name="Keeling P."/>
            <person name="Hampl V."/>
        </authorList>
    </citation>
    <scope>NUCLEOTIDE SEQUENCE [LARGE SCALE GENOMIC DNA]</scope>
    <source>
        <strain evidence="1">ST1C</strain>
    </source>
</reference>
<proteinExistence type="predicted"/>
<sequence length="85" mass="9734">MEQSPQGHELIGPYIPRNAARPQATIFPSAMNTVICVDGCQRDLIKYQQTSMMKANIGWTLVQVFHTRKIGQNPCNKRQHLRQNK</sequence>
<comment type="caution">
    <text evidence="1">The sequence shown here is derived from an EMBL/GenBank/DDBJ whole genome shotgun (WGS) entry which is preliminary data.</text>
</comment>
<organism evidence="1 2">
    <name type="scientific">Streblomastix strix</name>
    <dbReference type="NCBI Taxonomy" id="222440"/>
    <lineage>
        <taxon>Eukaryota</taxon>
        <taxon>Metamonada</taxon>
        <taxon>Preaxostyla</taxon>
        <taxon>Oxymonadida</taxon>
        <taxon>Streblomastigidae</taxon>
        <taxon>Streblomastix</taxon>
    </lineage>
</organism>
<dbReference type="Proteomes" id="UP000324800">
    <property type="component" value="Unassembled WGS sequence"/>
</dbReference>
<evidence type="ECO:0000313" key="1">
    <source>
        <dbReference type="EMBL" id="KAA6378062.1"/>
    </source>
</evidence>
<name>A0A5J4V6K3_9EUKA</name>
<dbReference type="EMBL" id="SNRW01009402">
    <property type="protein sequence ID" value="KAA6378062.1"/>
    <property type="molecule type" value="Genomic_DNA"/>
</dbReference>
<dbReference type="AlphaFoldDB" id="A0A5J4V6K3"/>
<accession>A0A5J4V6K3</accession>
<gene>
    <name evidence="1" type="ORF">EZS28_026414</name>
</gene>
<protein>
    <submittedName>
        <fullName evidence="1">Uncharacterized protein</fullName>
    </submittedName>
</protein>
<evidence type="ECO:0000313" key="2">
    <source>
        <dbReference type="Proteomes" id="UP000324800"/>
    </source>
</evidence>